<evidence type="ECO:0000313" key="11">
    <source>
        <dbReference type="Proteomes" id="UP000600101"/>
    </source>
</evidence>
<gene>
    <name evidence="10" type="ORF">H7965_22155</name>
</gene>
<proteinExistence type="predicted"/>
<organism evidence="10 11">
    <name type="scientific">Siccirubricoccus deserti</name>
    <dbReference type="NCBI Taxonomy" id="2013562"/>
    <lineage>
        <taxon>Bacteria</taxon>
        <taxon>Pseudomonadati</taxon>
        <taxon>Pseudomonadota</taxon>
        <taxon>Alphaproteobacteria</taxon>
        <taxon>Acetobacterales</taxon>
        <taxon>Roseomonadaceae</taxon>
        <taxon>Siccirubricoccus</taxon>
    </lineage>
</organism>
<dbReference type="PANTHER" id="PTHR12726:SF0">
    <property type="entry name" value="CERAMIDE GLUCOSYLTRANSFERASE"/>
    <property type="match status" value="1"/>
</dbReference>
<dbReference type="Gene3D" id="3.90.550.10">
    <property type="entry name" value="Spore Coat Polysaccharide Biosynthesis Protein SpsA, Chain A"/>
    <property type="match status" value="1"/>
</dbReference>
<reference evidence="10" key="1">
    <citation type="submission" date="2020-08" db="EMBL/GenBank/DDBJ databases">
        <authorList>
            <person name="Hu Y."/>
            <person name="Nguyen S.V."/>
            <person name="Li F."/>
            <person name="Fanning S."/>
        </authorList>
    </citation>
    <scope>NUCLEOTIDE SEQUENCE</scope>
    <source>
        <strain evidence="10">SYSU D8009</strain>
    </source>
</reference>
<dbReference type="InterPro" id="IPR029044">
    <property type="entry name" value="Nucleotide-diphossugar_trans"/>
</dbReference>
<comment type="caution">
    <text evidence="10">The sequence shown here is derived from an EMBL/GenBank/DDBJ whole genome shotgun (WGS) entry which is preliminary data.</text>
</comment>
<evidence type="ECO:0000256" key="7">
    <source>
        <dbReference type="ARBA" id="ARBA00022989"/>
    </source>
</evidence>
<evidence type="ECO:0000256" key="4">
    <source>
        <dbReference type="ARBA" id="ARBA00022676"/>
    </source>
</evidence>
<dbReference type="InterPro" id="IPR025993">
    <property type="entry name" value="Ceramide_glucosylTrfase"/>
</dbReference>
<comment type="pathway">
    <text evidence="2">Lipid metabolism; sphingolipid metabolism.</text>
</comment>
<keyword evidence="5" id="KW-0808">Transferase</keyword>
<evidence type="ECO:0000256" key="8">
    <source>
        <dbReference type="ARBA" id="ARBA00023136"/>
    </source>
</evidence>
<evidence type="ECO:0000256" key="5">
    <source>
        <dbReference type="ARBA" id="ARBA00022679"/>
    </source>
</evidence>
<comment type="subcellular location">
    <subcellularLocation>
        <location evidence="1">Membrane</location>
        <topology evidence="1">Multi-pass membrane protein</topology>
    </subcellularLocation>
</comment>
<name>A0A9X0R3T2_9PROT</name>
<keyword evidence="6 9" id="KW-0812">Transmembrane</keyword>
<feature type="transmembrane region" description="Helical" evidence="9">
    <location>
        <begin position="299"/>
        <end position="320"/>
    </location>
</feature>
<dbReference type="GO" id="GO:0016020">
    <property type="term" value="C:membrane"/>
    <property type="evidence" value="ECO:0007669"/>
    <property type="project" value="UniProtKB-SubCell"/>
</dbReference>
<feature type="transmembrane region" description="Helical" evidence="9">
    <location>
        <begin position="270"/>
        <end position="292"/>
    </location>
</feature>
<dbReference type="Pfam" id="PF13506">
    <property type="entry name" value="Glyco_transf_21"/>
    <property type="match status" value="1"/>
</dbReference>
<dbReference type="RefSeq" id="WP_186772763.1">
    <property type="nucleotide sequence ID" value="NZ_JACOMF010000040.1"/>
</dbReference>
<evidence type="ECO:0000256" key="1">
    <source>
        <dbReference type="ARBA" id="ARBA00004141"/>
    </source>
</evidence>
<dbReference type="PANTHER" id="PTHR12726">
    <property type="entry name" value="CERAMIDE GLUCOSYLTRANSFERASE"/>
    <property type="match status" value="1"/>
</dbReference>
<feature type="transmembrane region" description="Helical" evidence="9">
    <location>
        <begin position="332"/>
        <end position="356"/>
    </location>
</feature>
<evidence type="ECO:0000256" key="9">
    <source>
        <dbReference type="SAM" id="Phobius"/>
    </source>
</evidence>
<comment type="pathway">
    <text evidence="3">Sphingolipid metabolism.</text>
</comment>
<evidence type="ECO:0000256" key="6">
    <source>
        <dbReference type="ARBA" id="ARBA00022692"/>
    </source>
</evidence>
<accession>A0A9X0R3T2</accession>
<dbReference type="EMBL" id="JACOMF010000040">
    <property type="protein sequence ID" value="MBC4018007.1"/>
    <property type="molecule type" value="Genomic_DNA"/>
</dbReference>
<dbReference type="SUPFAM" id="SSF53448">
    <property type="entry name" value="Nucleotide-diphospho-sugar transferases"/>
    <property type="match status" value="1"/>
</dbReference>
<evidence type="ECO:0000256" key="2">
    <source>
        <dbReference type="ARBA" id="ARBA00004760"/>
    </source>
</evidence>
<keyword evidence="7 9" id="KW-1133">Transmembrane helix</keyword>
<keyword evidence="8 9" id="KW-0472">Membrane</keyword>
<sequence length="386" mass="41515">MIEFLLPALLPALTFTGLAIWRWRWLRLPVVRAEGRVTLILPVTGPQPGLPALLACLGAQTLLPRRLVVVIESASDPALARINALAPGCPFPVEVVLAGGVPWRGQKNTNIIAGIRRVDAEDDAVLLLDADIRPQPWWLSAAASPAILGSHDVITGFRWQLLDGRGLVGHLVAWIDRMGAVLILPPRFGVIWGGTIGLSRKALAALDLPRLLDRALVDDLTIGRAAKQAGLKVLSRGAITVPTPNDGDALAQLRFMRRQLQVVRVCQPRLWVALLMVSHLAVLGWLYTLLLVPAPASVLLLALLSACGLVRAVAHAGVAARVGVPDAPAGLAVQLLIGAIPPLADGLLAALCWTMLWTRRVRWRHVEYRVDGPEAVRVTARFPHAG</sequence>
<evidence type="ECO:0000313" key="10">
    <source>
        <dbReference type="EMBL" id="MBC4018007.1"/>
    </source>
</evidence>
<protein>
    <submittedName>
        <fullName evidence="10">Glycosyltransferase</fullName>
    </submittedName>
</protein>
<dbReference type="Proteomes" id="UP000600101">
    <property type="component" value="Unassembled WGS sequence"/>
</dbReference>
<dbReference type="GO" id="GO:0008120">
    <property type="term" value="F:ceramide glucosyltransferase activity"/>
    <property type="evidence" value="ECO:0007669"/>
    <property type="project" value="TreeGrafter"/>
</dbReference>
<dbReference type="AlphaFoldDB" id="A0A9X0R3T2"/>
<keyword evidence="11" id="KW-1185">Reference proteome</keyword>
<keyword evidence="4" id="KW-0328">Glycosyltransferase</keyword>
<evidence type="ECO:0000256" key="3">
    <source>
        <dbReference type="ARBA" id="ARBA00004991"/>
    </source>
</evidence>
<dbReference type="GO" id="GO:0006679">
    <property type="term" value="P:glucosylceramide biosynthetic process"/>
    <property type="evidence" value="ECO:0007669"/>
    <property type="project" value="TreeGrafter"/>
</dbReference>